<comment type="caution">
    <text evidence="5">The sequence shown here is derived from an EMBL/GenBank/DDBJ whole genome shotgun (WGS) entry which is preliminary data.</text>
</comment>
<dbReference type="InterPro" id="IPR027385">
    <property type="entry name" value="Beta-barrel_OMP"/>
</dbReference>
<evidence type="ECO:0000259" key="4">
    <source>
        <dbReference type="Pfam" id="PF13505"/>
    </source>
</evidence>
<accession>X1IIY9</accession>
<dbReference type="PANTHER" id="PTHR34001:SF3">
    <property type="entry name" value="BLL7405 PROTEIN"/>
    <property type="match status" value="1"/>
</dbReference>
<reference evidence="5" key="1">
    <citation type="journal article" date="2014" name="Front. Microbiol.">
        <title>High frequency of phylogenetically diverse reductive dehalogenase-homologous genes in deep subseafloor sedimentary metagenomes.</title>
        <authorList>
            <person name="Kawai M."/>
            <person name="Futagami T."/>
            <person name="Toyoda A."/>
            <person name="Takaki Y."/>
            <person name="Nishi S."/>
            <person name="Hori S."/>
            <person name="Arai W."/>
            <person name="Tsubouchi T."/>
            <person name="Morono Y."/>
            <person name="Uchiyama I."/>
            <person name="Ito T."/>
            <person name="Fujiyama A."/>
            <person name="Inagaki F."/>
            <person name="Takami H."/>
        </authorList>
    </citation>
    <scope>NUCLEOTIDE SEQUENCE</scope>
    <source>
        <strain evidence="5">Expedition CK06-06</strain>
    </source>
</reference>
<proteinExistence type="predicted"/>
<protein>
    <recommendedName>
        <fullName evidence="4">Outer membrane protein beta-barrel domain-containing protein</fullName>
    </recommendedName>
</protein>
<keyword evidence="3" id="KW-0472">Membrane</keyword>
<dbReference type="GO" id="GO:0016020">
    <property type="term" value="C:membrane"/>
    <property type="evidence" value="ECO:0007669"/>
    <property type="project" value="UniProtKB-SubCell"/>
</dbReference>
<evidence type="ECO:0000256" key="1">
    <source>
        <dbReference type="ARBA" id="ARBA00004370"/>
    </source>
</evidence>
<evidence type="ECO:0000256" key="2">
    <source>
        <dbReference type="ARBA" id="ARBA00022729"/>
    </source>
</evidence>
<dbReference type="PANTHER" id="PTHR34001">
    <property type="entry name" value="BLL7405 PROTEIN"/>
    <property type="match status" value="1"/>
</dbReference>
<evidence type="ECO:0000313" key="5">
    <source>
        <dbReference type="EMBL" id="GAH57508.1"/>
    </source>
</evidence>
<comment type="subcellular location">
    <subcellularLocation>
        <location evidence="1">Membrane</location>
    </subcellularLocation>
</comment>
<dbReference type="Gene3D" id="2.40.160.20">
    <property type="match status" value="1"/>
</dbReference>
<keyword evidence="2" id="KW-0732">Signal</keyword>
<evidence type="ECO:0000256" key="3">
    <source>
        <dbReference type="ARBA" id="ARBA00023136"/>
    </source>
</evidence>
<dbReference type="InterPro" id="IPR011250">
    <property type="entry name" value="OMP/PagP_B-barrel"/>
</dbReference>
<dbReference type="InterPro" id="IPR051692">
    <property type="entry name" value="OMP-like"/>
</dbReference>
<dbReference type="EMBL" id="BARU01021169">
    <property type="protein sequence ID" value="GAH57508.1"/>
    <property type="molecule type" value="Genomic_DNA"/>
</dbReference>
<gene>
    <name evidence="5" type="ORF">S03H2_34665</name>
</gene>
<name>X1IIY9_9ZZZZ</name>
<dbReference type="AlphaFoldDB" id="X1IIY9"/>
<feature type="domain" description="Outer membrane protein beta-barrel" evidence="4">
    <location>
        <begin position="11"/>
        <end position="209"/>
    </location>
</feature>
<feature type="non-terminal residue" evidence="5">
    <location>
        <position position="1"/>
    </location>
</feature>
<dbReference type="SUPFAM" id="SSF56925">
    <property type="entry name" value="OMPA-like"/>
    <property type="match status" value="1"/>
</dbReference>
<organism evidence="5">
    <name type="scientific">marine sediment metagenome</name>
    <dbReference type="NCBI Taxonomy" id="412755"/>
    <lineage>
        <taxon>unclassified sequences</taxon>
        <taxon>metagenomes</taxon>
        <taxon>ecological metagenomes</taxon>
    </lineage>
</organism>
<sequence>PIYGKAPAVVAPAYDWSGFYVGVFGGGGYGNHNLNNATGPGPAPLANFTANYSSQGGLGGGEIGYNWQSGNIVVGVEATAFGADIKGSDNFALGWDDATKLGWGGTLRARGGIAVDRLLLFFTGGWGYGELTHTNTNPGVGVDTFKATRSGLVAGGGIAYAITENLIGKLEYTYLDLGTFRRDAPTNGALAYNVANTYSVVTLGLDFKFGGPVVAKY</sequence>
<dbReference type="Pfam" id="PF13505">
    <property type="entry name" value="OMP_b-brl"/>
    <property type="match status" value="1"/>
</dbReference>